<organism evidence="9 10">
    <name type="scientific">Dyella mobilis</name>
    <dbReference type="NCBI Taxonomy" id="1849582"/>
    <lineage>
        <taxon>Bacteria</taxon>
        <taxon>Pseudomonadati</taxon>
        <taxon>Pseudomonadota</taxon>
        <taxon>Gammaproteobacteria</taxon>
        <taxon>Lysobacterales</taxon>
        <taxon>Rhodanobacteraceae</taxon>
        <taxon>Dyella</taxon>
    </lineage>
</organism>
<evidence type="ECO:0000259" key="8">
    <source>
        <dbReference type="Pfam" id="PF07715"/>
    </source>
</evidence>
<feature type="compositionally biased region" description="Polar residues" evidence="5">
    <location>
        <begin position="27"/>
        <end position="43"/>
    </location>
</feature>
<keyword evidence="2 4" id="KW-0472">Membrane</keyword>
<feature type="chain" id="PRO_5046543090" evidence="6">
    <location>
        <begin position="25"/>
        <end position="933"/>
    </location>
</feature>
<dbReference type="Gene3D" id="2.170.130.10">
    <property type="entry name" value="TonB-dependent receptor, plug domain"/>
    <property type="match status" value="1"/>
</dbReference>
<keyword evidence="10" id="KW-1185">Reference proteome</keyword>
<comment type="caution">
    <text evidence="9">The sequence shown here is derived from an EMBL/GenBank/DDBJ whole genome shotgun (WGS) entry which is preliminary data.</text>
</comment>
<dbReference type="InterPro" id="IPR036942">
    <property type="entry name" value="Beta-barrel_TonB_sf"/>
</dbReference>
<comment type="subcellular location">
    <subcellularLocation>
        <location evidence="1 4">Cell outer membrane</location>
    </subcellularLocation>
</comment>
<dbReference type="NCBIfam" id="TIGR01782">
    <property type="entry name" value="TonB-Xanth-Caul"/>
    <property type="match status" value="1"/>
</dbReference>
<keyword evidence="4" id="KW-0798">TonB box</keyword>
<dbReference type="SUPFAM" id="SSF56935">
    <property type="entry name" value="Porins"/>
    <property type="match status" value="1"/>
</dbReference>
<dbReference type="Gene3D" id="2.40.170.20">
    <property type="entry name" value="TonB-dependent receptor, beta-barrel domain"/>
    <property type="match status" value="1"/>
</dbReference>
<evidence type="ECO:0000256" key="4">
    <source>
        <dbReference type="RuleBase" id="RU003357"/>
    </source>
</evidence>
<dbReference type="RefSeq" id="WP_204629751.1">
    <property type="nucleotide sequence ID" value="NZ_BSOC01000011.1"/>
</dbReference>
<name>A0ABS2KBG8_9GAMM</name>
<dbReference type="PANTHER" id="PTHR40980">
    <property type="entry name" value="PLUG DOMAIN-CONTAINING PROTEIN"/>
    <property type="match status" value="1"/>
</dbReference>
<feature type="signal peptide" evidence="6">
    <location>
        <begin position="1"/>
        <end position="24"/>
    </location>
</feature>
<evidence type="ECO:0000313" key="10">
    <source>
        <dbReference type="Proteomes" id="UP001430193"/>
    </source>
</evidence>
<evidence type="ECO:0000256" key="1">
    <source>
        <dbReference type="ARBA" id="ARBA00004442"/>
    </source>
</evidence>
<dbReference type="InterPro" id="IPR010104">
    <property type="entry name" value="TonB_rcpt_bac"/>
</dbReference>
<protein>
    <submittedName>
        <fullName evidence="9">TonB-dependent receptor</fullName>
    </submittedName>
</protein>
<evidence type="ECO:0000256" key="6">
    <source>
        <dbReference type="SAM" id="SignalP"/>
    </source>
</evidence>
<dbReference type="InterPro" id="IPR012910">
    <property type="entry name" value="Plug_dom"/>
</dbReference>
<feature type="domain" description="TonB-dependent receptor plug" evidence="8">
    <location>
        <begin position="72"/>
        <end position="182"/>
    </location>
</feature>
<dbReference type="Pfam" id="PF00593">
    <property type="entry name" value="TonB_dep_Rec_b-barrel"/>
    <property type="match status" value="1"/>
</dbReference>
<feature type="domain" description="TonB-dependent receptor-like beta-barrel" evidence="7">
    <location>
        <begin position="427"/>
        <end position="898"/>
    </location>
</feature>
<comment type="similarity">
    <text evidence="4">Belongs to the TonB-dependent receptor family.</text>
</comment>
<evidence type="ECO:0000313" key="9">
    <source>
        <dbReference type="EMBL" id="MBM7128142.1"/>
    </source>
</evidence>
<dbReference type="PANTHER" id="PTHR40980:SF3">
    <property type="entry name" value="TONB-DEPENDENT RECEPTOR-LIKE BETA-BARREL DOMAIN-CONTAINING PROTEIN"/>
    <property type="match status" value="1"/>
</dbReference>
<gene>
    <name evidence="9" type="ORF">ISS99_01270</name>
</gene>
<evidence type="ECO:0000259" key="7">
    <source>
        <dbReference type="Pfam" id="PF00593"/>
    </source>
</evidence>
<dbReference type="InterPro" id="IPR000531">
    <property type="entry name" value="Beta-barrel_TonB"/>
</dbReference>
<proteinExistence type="inferred from homology"/>
<accession>A0ABS2KBG8</accession>
<sequence length="933" mass="100703">MSHQKSLLAASIFVGLCLSGALHAQDAAQTTPSNNPSGQSTEQQAEKANAKKLATVTVVGIRASLQASMDTKRNADAIVDAITAEDIGKFPATNVAEALAQVPGVTLDHLFGATQRVSIDGIDPSLNLAFLDGHPVAQAMWLYGDSPNRGFNYSLLPPEILGRLEIFKSPEARLPEGSLGGTVFMHTVQPLDIASNTVSGSFGVNYNDMTQNHRPNGSVFYSWHNADKTFGVDVSAQHYEEITSRQGQEIFGYTPVSQVMGSNPAVAAEVASGAIKPTDQFPSELNSAYFQQTEKRNSVLVNLQYKPNEHFDSTLSLMYMTDSLNNINTSLYPITSTSPITSLGPANSAGIINSGTVAGTPCYQSFTCGSNASAAQVFEDNDARGSLIRTKGIDWRGTFYGDGWRLGGQVGVSTSSNTISQAFEEFFYGGGFNWNTQKGFNFTDPATANNPAYWADTEGGGGSIGYKPYKTKDSYGQLDFSKDLDGFVNELLVGVRYASHWESQSLVDYSGLGEQTLDDVGFGGLSNLKGAKSIGLGGSTIQHVQTCGYDCVFSAVLNPDNPLIANNPYETYGNTFNVQQQNSAAYFQANFGTDDVHGNLGVRYVHTKLDSYGYDVPAGICPTSTYGCVFPAGYGYVGTIHTSNNWLPAFNIAWNVAPDVILRGAASETLAYAPYNELAPFFESNDTTVPLTATEGNPNLKPYRSVNVDFSAEYYFNSESVVAFSGFYKNVLNYVVNVATLQNQQNSSWSSIGTGTIGQMLINAGLCTPSGDCQYQVSSPINGGRAKVKGAAISYQQAFGDSGFGIRANYTYSDSRTAHEIQGGNWLPYNSKNSYTFAPYFEKGPYSASISYNYRSKYLAGGYVAGAAPAYTSMYRELDGSAGYQITKNFGLTLNLLNMLNSVYKQYIGPTNTQLLNEYVSGREYMLEAHFKF</sequence>
<dbReference type="Proteomes" id="UP001430193">
    <property type="component" value="Unassembled WGS sequence"/>
</dbReference>
<evidence type="ECO:0000256" key="3">
    <source>
        <dbReference type="ARBA" id="ARBA00023237"/>
    </source>
</evidence>
<evidence type="ECO:0000256" key="5">
    <source>
        <dbReference type="SAM" id="MobiDB-lite"/>
    </source>
</evidence>
<dbReference type="Pfam" id="PF07715">
    <property type="entry name" value="Plug"/>
    <property type="match status" value="1"/>
</dbReference>
<dbReference type="EMBL" id="JADIKF010000030">
    <property type="protein sequence ID" value="MBM7128142.1"/>
    <property type="molecule type" value="Genomic_DNA"/>
</dbReference>
<evidence type="ECO:0000256" key="2">
    <source>
        <dbReference type="ARBA" id="ARBA00023136"/>
    </source>
</evidence>
<keyword evidence="6" id="KW-0732">Signal</keyword>
<keyword evidence="3" id="KW-0998">Cell outer membrane</keyword>
<feature type="region of interest" description="Disordered" evidence="5">
    <location>
        <begin position="27"/>
        <end position="49"/>
    </location>
</feature>
<keyword evidence="9" id="KW-0675">Receptor</keyword>
<reference evidence="9" key="1">
    <citation type="submission" date="2020-10" db="EMBL/GenBank/DDBJ databases">
        <title>Phylogeny of dyella-like bacteria.</title>
        <authorList>
            <person name="Fu J."/>
        </authorList>
    </citation>
    <scope>NUCLEOTIDE SEQUENCE</scope>
    <source>
        <strain evidence="9">DHON07</strain>
    </source>
</reference>
<dbReference type="InterPro" id="IPR037066">
    <property type="entry name" value="Plug_dom_sf"/>
</dbReference>